<dbReference type="SUPFAM" id="SSF54523">
    <property type="entry name" value="Pili subunits"/>
    <property type="match status" value="1"/>
</dbReference>
<organism evidence="10">
    <name type="scientific">candidate division WOR-3 bacterium</name>
    <dbReference type="NCBI Taxonomy" id="2052148"/>
    <lineage>
        <taxon>Bacteria</taxon>
        <taxon>Bacteria division WOR-3</taxon>
    </lineage>
</organism>
<evidence type="ECO:0000256" key="1">
    <source>
        <dbReference type="ARBA" id="ARBA00010556"/>
    </source>
</evidence>
<dbReference type="InterPro" id="IPR008930">
    <property type="entry name" value="Terpenoid_cyclase/PrenylTrfase"/>
</dbReference>
<dbReference type="SMART" id="SM01419">
    <property type="entry name" value="Thiol-ester_cl"/>
    <property type="match status" value="1"/>
</dbReference>
<dbReference type="Gene3D" id="2.60.40.10">
    <property type="entry name" value="Immunoglobulins"/>
    <property type="match status" value="2"/>
</dbReference>
<evidence type="ECO:0000256" key="5">
    <source>
        <dbReference type="ARBA" id="ARBA00022966"/>
    </source>
</evidence>
<feature type="domain" description="Alpha-macroglobulin receptor-binding" evidence="9">
    <location>
        <begin position="1463"/>
        <end position="1549"/>
    </location>
</feature>
<dbReference type="InterPro" id="IPR050473">
    <property type="entry name" value="A2M/Complement_sys"/>
</dbReference>
<keyword evidence="2" id="KW-0646">Protease inhibitor</keyword>
<dbReference type="Gene3D" id="2.60.40.1940">
    <property type="match status" value="1"/>
</dbReference>
<dbReference type="InterPro" id="IPR013545">
    <property type="entry name" value="T2SS_protein-GspG_C"/>
</dbReference>
<evidence type="ECO:0000313" key="10">
    <source>
        <dbReference type="EMBL" id="HGE78647.1"/>
    </source>
</evidence>
<dbReference type="InterPro" id="IPR013783">
    <property type="entry name" value="Ig-like_fold"/>
</dbReference>
<dbReference type="Pfam" id="PF07703">
    <property type="entry name" value="A2M_BRD"/>
    <property type="match status" value="1"/>
</dbReference>
<dbReference type="Gene3D" id="1.50.10.20">
    <property type="match status" value="1"/>
</dbReference>
<name>A0A7V3RI59_UNCW3</name>
<dbReference type="Pfam" id="PF00207">
    <property type="entry name" value="A2M"/>
    <property type="match status" value="1"/>
</dbReference>
<dbReference type="InterPro" id="IPR036595">
    <property type="entry name" value="A-macroglobulin_rcpt-bd_sf"/>
</dbReference>
<dbReference type="Pfam" id="PF17791">
    <property type="entry name" value="MG3"/>
    <property type="match status" value="1"/>
</dbReference>
<evidence type="ECO:0000259" key="8">
    <source>
        <dbReference type="SMART" id="SM01360"/>
    </source>
</evidence>
<dbReference type="SMART" id="SM01361">
    <property type="entry name" value="A2M_recep"/>
    <property type="match status" value="1"/>
</dbReference>
<comment type="similarity">
    <text evidence="1">Belongs to the protease inhibitor I39 (alpha-2-macroglobulin) family. Bacterial alpha-2-macroglobulin subfamily.</text>
</comment>
<dbReference type="CDD" id="cd02891">
    <property type="entry name" value="A2M_like"/>
    <property type="match status" value="1"/>
</dbReference>
<dbReference type="SUPFAM" id="SSF48239">
    <property type="entry name" value="Terpenoid cyclases/Protein prenyltransferases"/>
    <property type="match status" value="1"/>
</dbReference>
<keyword evidence="6" id="KW-1015">Disulfide bond</keyword>
<keyword evidence="3" id="KW-0732">Signal</keyword>
<dbReference type="InterPro" id="IPR014756">
    <property type="entry name" value="Ig_E-set"/>
</dbReference>
<feature type="domain" description="Alpha-2-macroglobulin bait region" evidence="7">
    <location>
        <begin position="515"/>
        <end position="655"/>
    </location>
</feature>
<dbReference type="Pfam" id="PF07677">
    <property type="entry name" value="A2M_recep"/>
    <property type="match status" value="1"/>
</dbReference>
<dbReference type="InterPro" id="IPR041555">
    <property type="entry name" value="MG3"/>
</dbReference>
<dbReference type="SUPFAM" id="SSF81296">
    <property type="entry name" value="E set domains"/>
    <property type="match status" value="1"/>
</dbReference>
<dbReference type="SMART" id="SM01359">
    <property type="entry name" value="A2M_N_2"/>
    <property type="match status" value="1"/>
</dbReference>
<evidence type="ECO:0000256" key="6">
    <source>
        <dbReference type="ARBA" id="ARBA00023157"/>
    </source>
</evidence>
<comment type="caution">
    <text evidence="10">The sequence shown here is derived from an EMBL/GenBank/DDBJ whole genome shotgun (WGS) entry which is preliminary data.</text>
</comment>
<evidence type="ECO:0000259" key="7">
    <source>
        <dbReference type="SMART" id="SM01359"/>
    </source>
</evidence>
<evidence type="ECO:0000259" key="9">
    <source>
        <dbReference type="SMART" id="SM01361"/>
    </source>
</evidence>
<dbReference type="Gene3D" id="2.60.40.1930">
    <property type="match status" value="1"/>
</dbReference>
<dbReference type="PANTHER" id="PTHR11412">
    <property type="entry name" value="MACROGLOBULIN / COMPLEMENT"/>
    <property type="match status" value="1"/>
</dbReference>
<evidence type="ECO:0000256" key="4">
    <source>
        <dbReference type="ARBA" id="ARBA00022900"/>
    </source>
</evidence>
<protein>
    <recommendedName>
        <fullName evidence="11">Alpha-2-macroglobulin</fullName>
    </recommendedName>
</protein>
<dbReference type="Pfam" id="PF07678">
    <property type="entry name" value="TED_complement"/>
    <property type="match status" value="1"/>
</dbReference>
<evidence type="ECO:0000256" key="2">
    <source>
        <dbReference type="ARBA" id="ARBA00022690"/>
    </source>
</evidence>
<dbReference type="Pfam" id="PF01835">
    <property type="entry name" value="MG2"/>
    <property type="match status" value="1"/>
</dbReference>
<dbReference type="InterPro" id="IPR045584">
    <property type="entry name" value="Pilin-like"/>
</dbReference>
<keyword evidence="4" id="KW-0722">Serine protease inhibitor</keyword>
<dbReference type="InterPro" id="IPR011625">
    <property type="entry name" value="A2M_N_BRD"/>
</dbReference>
<dbReference type="PANTHER" id="PTHR11412:SF136">
    <property type="entry name" value="CD109 ANTIGEN"/>
    <property type="match status" value="1"/>
</dbReference>
<dbReference type="GO" id="GO:0005615">
    <property type="term" value="C:extracellular space"/>
    <property type="evidence" value="ECO:0007669"/>
    <property type="project" value="InterPro"/>
</dbReference>
<dbReference type="InterPro" id="IPR009048">
    <property type="entry name" value="A-macroglobulin_rcpt-bd"/>
</dbReference>
<reference evidence="10" key="1">
    <citation type="journal article" date="2020" name="mSystems">
        <title>Genome- and Community-Level Interaction Insights into Carbon Utilization and Element Cycling Functions of Hydrothermarchaeota in Hydrothermal Sediment.</title>
        <authorList>
            <person name="Zhou Z."/>
            <person name="Liu Y."/>
            <person name="Xu W."/>
            <person name="Pan J."/>
            <person name="Luo Z.H."/>
            <person name="Li M."/>
        </authorList>
    </citation>
    <scope>NUCLEOTIDE SEQUENCE [LARGE SCALE GENOMIC DNA]</scope>
    <source>
        <strain evidence="10">SpSt-961</strain>
    </source>
</reference>
<dbReference type="Gene3D" id="3.30.700.10">
    <property type="entry name" value="Glycoprotein, Type 4 Pilin"/>
    <property type="match status" value="1"/>
</dbReference>
<gene>
    <name evidence="10" type="ORF">ENX68_06615</name>
</gene>
<dbReference type="Gene3D" id="2.60.40.690">
    <property type="entry name" value="Alpha-macroglobulin, receptor-binding domain"/>
    <property type="match status" value="1"/>
</dbReference>
<sequence length="1555" mass="177243">MKIILPIGITLIAIGLITRLGIGETEQLNINIPIEGLKGELGKCEVWILDPDDNVIGEYSRWIYVNKDYYSFPARIKTKQKIEDPDVLRIKVRFKRVEKIYSLFQLKDKMIVKILGQKEFIMGTPIKYNVIVRNQRTQEPIPNARVKVMMIDKREKVVYEGLTDDKGACTPSFTINGDIKSAELRFIINSELGKDEYTTSIKVVPKNLTYLTTDKPIYQPGQTIHVRTLSLQKPALNPVKNKEIIFEIEDAQGNKVFKKSIKTDEFGVAYTPFLLADEVNFGNWTIRAILDNEKTEKTVKVEKYVLPKFKITLKTDKEFYLPGENLEGDIDIQYFFGKPVMDAKVKITVFKFDIGFNEEAVIEGRTDNNGFYHFSYKLPDYFVGEPLEKGDAFVRLDIEAIDKANHSEKISVTKKVVQDLITVSIVPEGGSLKPKLENRIYVVASYPDGTPCPAQVEMDIDGMKFSGKTDDYGVAEFLYTPNKSKTEIFIRVTDKKGEKVMVKKEFTLYPEQEQIIMRMKRGIYKVGDEINLEFLTTKKKGVVYLDIIKDNQTVLTKSIEIINGKGSYKIYLTPELFGSIWLHSYIITQGSDIIRDTRFCYVQGANDLLIDVRPDKKEYLPGEEGEILFTITDKNGRPKIASLCLAIVDEAVFAVSELQPGLEKVYFTLEKEILTPRYEIHGFEPVNIVRNPPIDERAEIVMFSTLVPKDPFPVNYTTPIEVNEKIAQVFYKKIARVREKLYAAVNKYYDRHKNYPKTENAIETLIREGLIKEDDLLDPWNRRYRINCDDEYFSYFTILSAGPDGVFGTDDDLNEWGWRRFGVMEERILMAPMAAEKGAPVIVTKSMDKERPKTGPEEPRVREYFPETFVFEPALITDAQGKAKLSVTMPDAITTWRLTMFASSKDGELGSGLSQIRVFQDFFVDIDLPVALIQGDEISIPIALYNYLPKPQKIKLILESGDWFEILGENEITKTLNKDEVSVVYFPIRVKELGYHPITVKAYGEVKSDAIKRQIAVLPDGKRFENIISDRLEENVVKRISFPENAIPGANSLVLKLYPGIYSQVVEGLDKMLGMPFGCFEQTSSITYPNILILNYLRQTKQIKPETEMKAEEYISIGYQRLLSFEVKGGGFSWFGDEPANKILTAYGVMEFNDMAKVYNIDENVIERSVHWLKEKQEKDGSWSPDKQYLHAEAWGRIQNSEIMPTAYIVWALAEAGYKDAPAQKGLDYLKSRWEKVDDAYVLALIANAFVAMEPKSEMTVKVLRKLIDMAKEDNGVLYWESDIPSITMTRGKGADIEASGLATYALVKSGRFTDKTSKALTYLIRSKDPSGMWWTTQGTIIALRALVGALGGMSENVNATVVVLHNGEKVREIKVDKNNADVMQQIELNENLKNENEVEIRMEGEGSFLYEITSAYYIPWKDLPKPPMPIFAIDLNYDRKTLSINDLVTVDVSIKLLKKGIAQMVMIDLGIPPGFEVLTPTLDDDVGKVIQKYSLTPRQIIVYIESISSENPVKFTYQLKAKYPVRAKVQSSRVYEYYNTDKEAITEPFEIRVK</sequence>
<dbReference type="InterPro" id="IPR047565">
    <property type="entry name" value="Alpha-macroglob_thiol-ester_cl"/>
</dbReference>
<proteinExistence type="inferred from homology"/>
<dbReference type="InterPro" id="IPR001599">
    <property type="entry name" value="Macroglobln_a2"/>
</dbReference>
<dbReference type="GO" id="GO:0004867">
    <property type="term" value="F:serine-type endopeptidase inhibitor activity"/>
    <property type="evidence" value="ECO:0007669"/>
    <property type="project" value="UniProtKB-KW"/>
</dbReference>
<dbReference type="InterPro" id="IPR002890">
    <property type="entry name" value="MG2"/>
</dbReference>
<dbReference type="InterPro" id="IPR011626">
    <property type="entry name" value="Alpha-macroglobulin_TED"/>
</dbReference>
<feature type="domain" description="Alpha-2-macroglobulin" evidence="8">
    <location>
        <begin position="868"/>
        <end position="958"/>
    </location>
</feature>
<dbReference type="Gene3D" id="2.20.130.20">
    <property type="match status" value="1"/>
</dbReference>
<evidence type="ECO:0008006" key="11">
    <source>
        <dbReference type="Google" id="ProtNLM"/>
    </source>
</evidence>
<dbReference type="SMART" id="SM01360">
    <property type="entry name" value="A2M"/>
    <property type="match status" value="1"/>
</dbReference>
<dbReference type="Pfam" id="PF08334">
    <property type="entry name" value="T2SSG"/>
    <property type="match status" value="1"/>
</dbReference>
<keyword evidence="5" id="KW-0882">Thioester bond</keyword>
<dbReference type="SUPFAM" id="SSF49410">
    <property type="entry name" value="Alpha-macroglobulin receptor domain"/>
    <property type="match status" value="1"/>
</dbReference>
<accession>A0A7V3RI59</accession>
<dbReference type="EMBL" id="DTOZ01000161">
    <property type="protein sequence ID" value="HGE78647.1"/>
    <property type="molecule type" value="Genomic_DNA"/>
</dbReference>
<evidence type="ECO:0000256" key="3">
    <source>
        <dbReference type="ARBA" id="ARBA00022729"/>
    </source>
</evidence>